<dbReference type="AlphaFoldDB" id="A0A0C2N5Y9"/>
<dbReference type="Proteomes" id="UP000031668">
    <property type="component" value="Unassembled WGS sequence"/>
</dbReference>
<proteinExistence type="predicted"/>
<sequence length="103" mass="11824">MSKNDAQSPKEELIDTSSNYSSMPAFMSKAFTSSEKLNNQDSLEMTKDNQGSIPNDLTEYYKKVMVDDAMMFAPDKKTISLEIDPEKLEVLQKRFSIFKDQMH</sequence>
<gene>
    <name evidence="1" type="ORF">RF11_00967</name>
</gene>
<dbReference type="EMBL" id="JWZT01002457">
    <property type="protein sequence ID" value="KII69347.1"/>
    <property type="molecule type" value="Genomic_DNA"/>
</dbReference>
<organism evidence="1 2">
    <name type="scientific">Thelohanellus kitauei</name>
    <name type="common">Myxosporean</name>
    <dbReference type="NCBI Taxonomy" id="669202"/>
    <lineage>
        <taxon>Eukaryota</taxon>
        <taxon>Metazoa</taxon>
        <taxon>Cnidaria</taxon>
        <taxon>Myxozoa</taxon>
        <taxon>Myxosporea</taxon>
        <taxon>Bivalvulida</taxon>
        <taxon>Platysporina</taxon>
        <taxon>Myxobolidae</taxon>
        <taxon>Thelohanellus</taxon>
    </lineage>
</organism>
<accession>A0A0C2N5Y9</accession>
<reference evidence="1 2" key="1">
    <citation type="journal article" date="2014" name="Genome Biol. Evol.">
        <title>The genome of the myxosporean Thelohanellus kitauei shows adaptations to nutrient acquisition within its fish host.</title>
        <authorList>
            <person name="Yang Y."/>
            <person name="Xiong J."/>
            <person name="Zhou Z."/>
            <person name="Huo F."/>
            <person name="Miao W."/>
            <person name="Ran C."/>
            <person name="Liu Y."/>
            <person name="Zhang J."/>
            <person name="Feng J."/>
            <person name="Wang M."/>
            <person name="Wang M."/>
            <person name="Wang L."/>
            <person name="Yao B."/>
        </authorList>
    </citation>
    <scope>NUCLEOTIDE SEQUENCE [LARGE SCALE GENOMIC DNA]</scope>
    <source>
        <strain evidence="1">Wuqing</strain>
    </source>
</reference>
<comment type="caution">
    <text evidence="1">The sequence shown here is derived from an EMBL/GenBank/DDBJ whole genome shotgun (WGS) entry which is preliminary data.</text>
</comment>
<protein>
    <submittedName>
        <fullName evidence="1">Uncharacterized protein</fullName>
    </submittedName>
</protein>
<evidence type="ECO:0000313" key="1">
    <source>
        <dbReference type="EMBL" id="KII69347.1"/>
    </source>
</evidence>
<name>A0A0C2N5Y9_THEKT</name>
<evidence type="ECO:0000313" key="2">
    <source>
        <dbReference type="Proteomes" id="UP000031668"/>
    </source>
</evidence>
<keyword evidence="2" id="KW-1185">Reference proteome</keyword>